<keyword evidence="4" id="KW-1185">Reference proteome</keyword>
<reference evidence="3" key="2">
    <citation type="journal article" date="2007" name="Science">
        <title>Draft genome sequence of the sexually transmitted pathogen Trichomonas vaginalis.</title>
        <authorList>
            <person name="Carlton J.M."/>
            <person name="Hirt R.P."/>
            <person name="Silva J.C."/>
            <person name="Delcher A.L."/>
            <person name="Schatz M."/>
            <person name="Zhao Q."/>
            <person name="Wortman J.R."/>
            <person name="Bidwell S.L."/>
            <person name="Alsmark U.C.M."/>
            <person name="Besteiro S."/>
            <person name="Sicheritz-Ponten T."/>
            <person name="Noel C.J."/>
            <person name="Dacks J.B."/>
            <person name="Foster P.G."/>
            <person name="Simillion C."/>
            <person name="Van de Peer Y."/>
            <person name="Miranda-Saavedra D."/>
            <person name="Barton G.J."/>
            <person name="Westrop G.D."/>
            <person name="Mueller S."/>
            <person name="Dessi D."/>
            <person name="Fiori P.L."/>
            <person name="Ren Q."/>
            <person name="Paulsen I."/>
            <person name="Zhang H."/>
            <person name="Bastida-Corcuera F.D."/>
            <person name="Simoes-Barbosa A."/>
            <person name="Brown M.T."/>
            <person name="Hayes R.D."/>
            <person name="Mukherjee M."/>
            <person name="Okumura C.Y."/>
            <person name="Schneider R."/>
            <person name="Smith A.J."/>
            <person name="Vanacova S."/>
            <person name="Villalvazo M."/>
            <person name="Haas B.J."/>
            <person name="Pertea M."/>
            <person name="Feldblyum T.V."/>
            <person name="Utterback T.R."/>
            <person name="Shu C.L."/>
            <person name="Osoegawa K."/>
            <person name="de Jong P.J."/>
            <person name="Hrdy I."/>
            <person name="Horvathova L."/>
            <person name="Zubacova Z."/>
            <person name="Dolezal P."/>
            <person name="Malik S.B."/>
            <person name="Logsdon J.M. Jr."/>
            <person name="Henze K."/>
            <person name="Gupta A."/>
            <person name="Wang C.C."/>
            <person name="Dunne R.L."/>
            <person name="Upcroft J.A."/>
            <person name="Upcroft P."/>
            <person name="White O."/>
            <person name="Salzberg S.L."/>
            <person name="Tang P."/>
            <person name="Chiu C.-H."/>
            <person name="Lee Y.-S."/>
            <person name="Embley T.M."/>
            <person name="Coombs G.H."/>
            <person name="Mottram J.C."/>
            <person name="Tachezy J."/>
            <person name="Fraser-Liggett C.M."/>
            <person name="Johnson P.J."/>
        </authorList>
    </citation>
    <scope>NUCLEOTIDE SEQUENCE [LARGE SCALE GENOMIC DNA]</scope>
    <source>
        <strain evidence="3">G3</strain>
    </source>
</reference>
<dbReference type="InterPro" id="IPR003123">
    <property type="entry name" value="VPS9"/>
</dbReference>
<evidence type="ECO:0000313" key="4">
    <source>
        <dbReference type="Proteomes" id="UP000001542"/>
    </source>
</evidence>
<proteinExistence type="predicted"/>
<accession>A2DH58</accession>
<evidence type="ECO:0000259" key="2">
    <source>
        <dbReference type="PROSITE" id="PS51205"/>
    </source>
</evidence>
<name>A2DH58_TRIV3</name>
<dbReference type="VEuPathDB" id="TrichDB:TVAGG3_0340980"/>
<dbReference type="Pfam" id="PF02204">
    <property type="entry name" value="VPS9"/>
    <property type="match status" value="1"/>
</dbReference>
<evidence type="ECO:0000313" key="3">
    <source>
        <dbReference type="EMBL" id="EAY20368.1"/>
    </source>
</evidence>
<dbReference type="EMBL" id="DS113199">
    <property type="protein sequence ID" value="EAY20368.1"/>
    <property type="molecule type" value="Genomic_DNA"/>
</dbReference>
<dbReference type="Proteomes" id="UP000001542">
    <property type="component" value="Unassembled WGS sequence"/>
</dbReference>
<dbReference type="KEGG" id="tva:5465905"/>
<reference evidence="3" key="1">
    <citation type="submission" date="2006-10" db="EMBL/GenBank/DDBJ databases">
        <authorList>
            <person name="Amadeo P."/>
            <person name="Zhao Q."/>
            <person name="Wortman J."/>
            <person name="Fraser-Liggett C."/>
            <person name="Carlton J."/>
        </authorList>
    </citation>
    <scope>NUCLEOTIDE SEQUENCE</scope>
    <source>
        <strain evidence="3">G3</strain>
    </source>
</reference>
<dbReference type="RefSeq" id="XP_001581354.1">
    <property type="nucleotide sequence ID" value="XM_001581304.1"/>
</dbReference>
<dbReference type="AlphaFoldDB" id="A2DH58"/>
<evidence type="ECO:0000256" key="1">
    <source>
        <dbReference type="SAM" id="MobiDB-lite"/>
    </source>
</evidence>
<dbReference type="Gene3D" id="1.20.1050.80">
    <property type="entry name" value="VPS9 domain"/>
    <property type="match status" value="1"/>
</dbReference>
<dbReference type="SMR" id="A2DH58"/>
<gene>
    <name evidence="3" type="ORF">TVAG_193440</name>
</gene>
<feature type="compositionally biased region" description="Basic and acidic residues" evidence="1">
    <location>
        <begin position="49"/>
        <end position="62"/>
    </location>
</feature>
<feature type="region of interest" description="Disordered" evidence="1">
    <location>
        <begin position="41"/>
        <end position="62"/>
    </location>
</feature>
<dbReference type="InterPro" id="IPR037191">
    <property type="entry name" value="VPS9_dom_sf"/>
</dbReference>
<dbReference type="InParanoid" id="A2DH58"/>
<organism evidence="3 4">
    <name type="scientific">Trichomonas vaginalis (strain ATCC PRA-98 / G3)</name>
    <dbReference type="NCBI Taxonomy" id="412133"/>
    <lineage>
        <taxon>Eukaryota</taxon>
        <taxon>Metamonada</taxon>
        <taxon>Parabasalia</taxon>
        <taxon>Trichomonadida</taxon>
        <taxon>Trichomonadidae</taxon>
        <taxon>Trichomonas</taxon>
    </lineage>
</organism>
<dbReference type="OrthoDB" id="10558657at2759"/>
<dbReference type="VEuPathDB" id="TrichDB:TVAG_193440"/>
<dbReference type="SUPFAM" id="SSF109993">
    <property type="entry name" value="VPS9 domain"/>
    <property type="match status" value="1"/>
</dbReference>
<protein>
    <recommendedName>
        <fullName evidence="2">VPS9 domain-containing protein</fullName>
    </recommendedName>
</protein>
<dbReference type="PROSITE" id="PS51205">
    <property type="entry name" value="VPS9"/>
    <property type="match status" value="1"/>
</dbReference>
<sequence>MADILFNDTSSVKKKKSGLAGKSTGFSKSKVESNPALNLFGNDDLFASKPKEKKDDLFGPTLKRDSSKDVLNTKKTEKPNELVENFLKSHPALQEFVRLSPIAEFGLTQEQIQEKIQQSAQNDFARFKNITPILFGQQTRVDTLIEKINKKYANQKVPFGASLNRRGLHSLTYTLRVDRVELCRDNIDRVSEILQFIGHLINIFSSSTVTQELRIDINGLEQAITNFEETNPEYIKMSRIIHQVDKEVKKTETIDSSWPTIRNIVGKLFNPQTGYFPDLGTAESLFEIFVQSFPTEIKQKLDKLIDLSISHPNAIGKAILTQSKEVMKYYDIDSDQNLQYMFILFARYFFSQIYQSTIGPNILSADISTFTARIVSLRKLSPIGFGFSGNFLPENLKGLTLESFPADNPYKEAIGCFELIQFQYCPLDFCRAVHEALKTIQSIASEISFEIKTNANNGKIYAKSDHLLCLDDLFDISLIVLVLAAPVSLKAMVEQFEPYIESLEMTAELEFAFTNISAMVKHIMEMDISNFMNAAKERTNQFVDIDPLRIMS</sequence>
<feature type="domain" description="VPS9" evidence="2">
    <location>
        <begin position="364"/>
        <end position="532"/>
    </location>
</feature>